<name>A0A418WKY2_9SPHN</name>
<gene>
    <name evidence="1" type="ORF">D3876_10665</name>
</gene>
<sequence>MERINARLAEVRSPQRVRRIASFDQTEIWWEIEGPPAALPEPLGRHDLAATALIFKAMEAGRDLHIEGPVSRSLLASLEEFVVCWTLWRPDLYKAVRISADAECPDTPNGVRFPRLAIAACSGGVDSSFTIWRHITGQASRNTRELGAALFVHGLDIPLANEQQYEDAFAAAADTMASVNVPLVKMRTNWRDVASTVWQMEFGAGLSTCLRHWQGSFGTALIGSGEDYAHLGLPWGSNPITFAMLSSRDFEIVLDGSGFGRTAKVQGIGEWPESLANLRVCWQNASSTANCGRCEKCVRTKLNFKAVGLTLPPSLAGEPTIRQILSLRARNAMQVFQLQDILNFSKAKGGIAPWGRAMQFAIAWNYLLNLVKRVKTRLFGSRWSKRRRAEMKSRGASSPGSGE</sequence>
<dbReference type="RefSeq" id="WP_119762046.1">
    <property type="nucleotide sequence ID" value="NZ_QYUM01000003.1"/>
</dbReference>
<accession>A0A418WKY2</accession>
<comment type="caution">
    <text evidence="1">The sequence shown here is derived from an EMBL/GenBank/DDBJ whole genome shotgun (WGS) entry which is preliminary data.</text>
</comment>
<evidence type="ECO:0000313" key="1">
    <source>
        <dbReference type="EMBL" id="RJF90668.1"/>
    </source>
</evidence>
<dbReference type="Proteomes" id="UP000286100">
    <property type="component" value="Unassembled WGS sequence"/>
</dbReference>
<evidence type="ECO:0008006" key="3">
    <source>
        <dbReference type="Google" id="ProtNLM"/>
    </source>
</evidence>
<dbReference type="OrthoDB" id="5413327at2"/>
<dbReference type="AlphaFoldDB" id="A0A418WKY2"/>
<reference evidence="1 2" key="1">
    <citation type="submission" date="2018-09" db="EMBL/GenBank/DDBJ databases">
        <authorList>
            <person name="Zhu H."/>
        </authorList>
    </citation>
    <scope>NUCLEOTIDE SEQUENCE [LARGE SCALE GENOMIC DNA]</scope>
    <source>
        <strain evidence="1 2">K2R01-6</strain>
    </source>
</reference>
<proteinExistence type="predicted"/>
<organism evidence="1 2">
    <name type="scientific">Sphingomonas cavernae</name>
    <dbReference type="NCBI Taxonomy" id="2320861"/>
    <lineage>
        <taxon>Bacteria</taxon>
        <taxon>Pseudomonadati</taxon>
        <taxon>Pseudomonadota</taxon>
        <taxon>Alphaproteobacteria</taxon>
        <taxon>Sphingomonadales</taxon>
        <taxon>Sphingomonadaceae</taxon>
        <taxon>Sphingomonas</taxon>
    </lineage>
</organism>
<dbReference type="EMBL" id="QYUM01000003">
    <property type="protein sequence ID" value="RJF90668.1"/>
    <property type="molecule type" value="Genomic_DNA"/>
</dbReference>
<protein>
    <recommendedName>
        <fullName evidence="3">7-cyano-7-deazaguanine synthase</fullName>
    </recommendedName>
</protein>
<keyword evidence="2" id="KW-1185">Reference proteome</keyword>
<evidence type="ECO:0000313" key="2">
    <source>
        <dbReference type="Proteomes" id="UP000286100"/>
    </source>
</evidence>